<evidence type="ECO:0000256" key="1">
    <source>
        <dbReference type="ARBA" id="ARBA00022837"/>
    </source>
</evidence>
<dbReference type="Gene3D" id="1.10.238.10">
    <property type="entry name" value="EF-hand"/>
    <property type="match status" value="1"/>
</dbReference>
<dbReference type="InterPro" id="IPR018247">
    <property type="entry name" value="EF_Hand_1_Ca_BS"/>
</dbReference>
<evidence type="ECO:0000256" key="2">
    <source>
        <dbReference type="SAM" id="SignalP"/>
    </source>
</evidence>
<evidence type="ECO:0000313" key="5">
    <source>
        <dbReference type="Proteomes" id="UP000601435"/>
    </source>
</evidence>
<protein>
    <recommendedName>
        <fullName evidence="3">EF-hand domain-containing protein</fullName>
    </recommendedName>
</protein>
<evidence type="ECO:0000313" key="4">
    <source>
        <dbReference type="EMBL" id="CAE7258630.1"/>
    </source>
</evidence>
<comment type="caution">
    <text evidence="4">The sequence shown here is derived from an EMBL/GenBank/DDBJ whole genome shotgun (WGS) entry which is preliminary data.</text>
</comment>
<feature type="domain" description="EF-hand" evidence="3">
    <location>
        <begin position="107"/>
        <end position="142"/>
    </location>
</feature>
<dbReference type="OrthoDB" id="423374at2759"/>
<dbReference type="SUPFAM" id="SSF47473">
    <property type="entry name" value="EF-hand"/>
    <property type="match status" value="1"/>
</dbReference>
<organism evidence="4 5">
    <name type="scientific">Symbiodinium necroappetens</name>
    <dbReference type="NCBI Taxonomy" id="1628268"/>
    <lineage>
        <taxon>Eukaryota</taxon>
        <taxon>Sar</taxon>
        <taxon>Alveolata</taxon>
        <taxon>Dinophyceae</taxon>
        <taxon>Suessiales</taxon>
        <taxon>Symbiodiniaceae</taxon>
        <taxon>Symbiodinium</taxon>
    </lineage>
</organism>
<feature type="signal peptide" evidence="2">
    <location>
        <begin position="1"/>
        <end position="26"/>
    </location>
</feature>
<dbReference type="InterPro" id="IPR002048">
    <property type="entry name" value="EF_hand_dom"/>
</dbReference>
<dbReference type="EMBL" id="CAJNJA010010518">
    <property type="protein sequence ID" value="CAE7258630.1"/>
    <property type="molecule type" value="Genomic_DNA"/>
</dbReference>
<dbReference type="AlphaFoldDB" id="A0A812MHT6"/>
<dbReference type="PROSITE" id="PS50222">
    <property type="entry name" value="EF_HAND_2"/>
    <property type="match status" value="1"/>
</dbReference>
<evidence type="ECO:0000259" key="3">
    <source>
        <dbReference type="PROSITE" id="PS50222"/>
    </source>
</evidence>
<dbReference type="PROSITE" id="PS00018">
    <property type="entry name" value="EF_HAND_1"/>
    <property type="match status" value="1"/>
</dbReference>
<keyword evidence="5" id="KW-1185">Reference proteome</keyword>
<dbReference type="GO" id="GO:0005509">
    <property type="term" value="F:calcium ion binding"/>
    <property type="evidence" value="ECO:0007669"/>
    <property type="project" value="InterPro"/>
</dbReference>
<keyword evidence="1" id="KW-0106">Calcium</keyword>
<reference evidence="4" key="1">
    <citation type="submission" date="2021-02" db="EMBL/GenBank/DDBJ databases">
        <authorList>
            <person name="Dougan E. K."/>
            <person name="Rhodes N."/>
            <person name="Thang M."/>
            <person name="Chan C."/>
        </authorList>
    </citation>
    <scope>NUCLEOTIDE SEQUENCE</scope>
</reference>
<gene>
    <name evidence="4" type="ORF">SNEC2469_LOCUS5822</name>
</gene>
<feature type="non-terminal residue" evidence="4">
    <location>
        <position position="159"/>
    </location>
</feature>
<feature type="chain" id="PRO_5032794169" description="EF-hand domain-containing protein" evidence="2">
    <location>
        <begin position="27"/>
        <end position="159"/>
    </location>
</feature>
<name>A0A812MHT6_9DINO</name>
<sequence>SVILVLNMRAAVRGLSALAWLQAVLAAPKTGKGSGGSLDDLQAFADKFKGTENNPEAAASALNSLDPTTLGNSMADLMVNAMDKDGDGILTETEIASVSAPPGADGDTLQKAKDMFKQMDKNGDEQVTRKEAQAYFQQLGNTLKGMTGMMGGEAPSSEL</sequence>
<proteinExistence type="predicted"/>
<dbReference type="Proteomes" id="UP000601435">
    <property type="component" value="Unassembled WGS sequence"/>
</dbReference>
<accession>A0A812MHT6</accession>
<keyword evidence="2" id="KW-0732">Signal</keyword>
<dbReference type="InterPro" id="IPR011992">
    <property type="entry name" value="EF-hand-dom_pair"/>
</dbReference>